<dbReference type="GO" id="GO:0043842">
    <property type="term" value="F:Kdo transferase activity"/>
    <property type="evidence" value="ECO:0007669"/>
    <property type="project" value="UniProtKB-EC"/>
</dbReference>
<dbReference type="GO" id="GO:0009244">
    <property type="term" value="P:lipopolysaccharide core region biosynthetic process"/>
    <property type="evidence" value="ECO:0007669"/>
    <property type="project" value="UniProtKB-UniRule"/>
</dbReference>
<evidence type="ECO:0000313" key="12">
    <source>
        <dbReference type="Proteomes" id="UP000037507"/>
    </source>
</evidence>
<evidence type="ECO:0000259" key="10">
    <source>
        <dbReference type="Pfam" id="PF04413"/>
    </source>
</evidence>
<dbReference type="GO" id="GO:0009245">
    <property type="term" value="P:lipid A biosynthetic process"/>
    <property type="evidence" value="ECO:0007669"/>
    <property type="project" value="TreeGrafter"/>
</dbReference>
<dbReference type="InterPro" id="IPR039901">
    <property type="entry name" value="Kdotransferase"/>
</dbReference>
<dbReference type="Gene3D" id="3.40.50.2000">
    <property type="entry name" value="Glycogen Phosphorylase B"/>
    <property type="match status" value="1"/>
</dbReference>
<dbReference type="EC" id="2.4.99.12" evidence="2 9"/>
<dbReference type="AlphaFoldDB" id="A0A2T7UA22"/>
<comment type="similarity">
    <text evidence="9">Belongs to the glycosyltransferase group 1 family.</text>
</comment>
<reference evidence="11" key="1">
    <citation type="submission" date="2017-04" db="EMBL/GenBank/DDBJ databases">
        <title>Unexpected and diverse lifestyles within the genus Limnohabitans.</title>
        <authorList>
            <person name="Kasalicky V."/>
            <person name="Mehrshad M."/>
            <person name="Andrei S.-A."/>
            <person name="Salcher M."/>
            <person name="Kratochvilova H."/>
            <person name="Simek K."/>
            <person name="Ghai R."/>
        </authorList>
    </citation>
    <scope>NUCLEOTIDE SEQUENCE [LARGE SCALE GENOMIC DNA]</scope>
    <source>
        <strain evidence="11">II-D5</strain>
    </source>
</reference>
<feature type="site" description="Transition state stabilizer" evidence="8">
    <location>
        <position position="152"/>
    </location>
</feature>
<comment type="subcellular location">
    <subcellularLocation>
        <location evidence="9">Cell membrane</location>
    </subcellularLocation>
</comment>
<keyword evidence="9" id="KW-1003">Cell membrane</keyword>
<evidence type="ECO:0000313" key="11">
    <source>
        <dbReference type="EMBL" id="PVE41528.1"/>
    </source>
</evidence>
<name>A0A2T7UA22_9BURK</name>
<dbReference type="SUPFAM" id="SSF53756">
    <property type="entry name" value="UDP-Glycosyltransferase/glycogen phosphorylase"/>
    <property type="match status" value="1"/>
</dbReference>
<comment type="catalytic activity">
    <reaction evidence="6 9">
        <text>lipid IVA (E. coli) + CMP-3-deoxy-beta-D-manno-octulosonate = alpha-Kdo-(2-&gt;6)-lipid IVA (E. coli) + CMP + H(+)</text>
        <dbReference type="Rhea" id="RHEA:28066"/>
        <dbReference type="ChEBI" id="CHEBI:15378"/>
        <dbReference type="ChEBI" id="CHEBI:58603"/>
        <dbReference type="ChEBI" id="CHEBI:60364"/>
        <dbReference type="ChEBI" id="CHEBI:60377"/>
        <dbReference type="ChEBI" id="CHEBI:85987"/>
        <dbReference type="EC" id="2.4.99.12"/>
    </reaction>
</comment>
<sequence>MAGCAQPLSAWGRRMQHLKERFTLGGYALLMRALQPLLRRKLQRRGSTEPGYLQQVPERFGHYDTPPAQAGAVWVHAVSLGETRAAALLIDALRQRLPGMRLLLTHSTATGRAQGQALLLPGDAQVWLPWDTPEATQRFLQHHRPCCGLLMETEVWPALVRACQQQSVPLYLVNARLNDKSFGAAKRWLSLSGPAYRGLSGVFAQADADAQRLSALGAKVLAVLGNLKFDVKPQPEAKALALQWRAGLQARGAARPVVMLASTREGEESLWLDALVADETRVQAFKSLGVLWLLVPRHPQRFEEVHQQVQGRGWAVFRRSALPQAPGPWPAAVLEADVWLGDSLGEMPVYFQMADMALLGGSFMPLGGQNLIEAAAFGCPIVMGPHTFNFAEASQQAEEAGAAARVPDMDGALNQVLSWLEAPQALAQAQQAGLTLIAQSRGAADRYAQALMNELPPLDL</sequence>
<evidence type="ECO:0000256" key="4">
    <source>
        <dbReference type="ARBA" id="ARBA00022679"/>
    </source>
</evidence>
<evidence type="ECO:0000256" key="7">
    <source>
        <dbReference type="PIRSR" id="PIRSR639901-1"/>
    </source>
</evidence>
<feature type="domain" description="3-deoxy-D-manno-octulosonic-acid transferase N-terminal" evidence="10">
    <location>
        <begin position="55"/>
        <end position="231"/>
    </location>
</feature>
<comment type="function">
    <text evidence="9">Involved in lipopolysaccharide (LPS) biosynthesis. Catalyzes the transfer of 3-deoxy-D-manno-octulosonate (Kdo) residue(s) from CMP-Kdo to lipid IV(A), the tetraacyldisaccharide-1,4'-bisphosphate precursor of lipid A.</text>
</comment>
<evidence type="ECO:0000256" key="8">
    <source>
        <dbReference type="PIRSR" id="PIRSR639901-2"/>
    </source>
</evidence>
<evidence type="ECO:0000256" key="5">
    <source>
        <dbReference type="ARBA" id="ARBA00031445"/>
    </source>
</evidence>
<dbReference type="InterPro" id="IPR038107">
    <property type="entry name" value="Glycos_transf_N_sf"/>
</dbReference>
<gene>
    <name evidence="11" type="ORF">H663_016725</name>
</gene>
<accession>A0A2T7UA22</accession>
<keyword evidence="12" id="KW-1185">Reference proteome</keyword>
<keyword evidence="9" id="KW-0472">Membrane</keyword>
<evidence type="ECO:0000256" key="6">
    <source>
        <dbReference type="ARBA" id="ARBA00049183"/>
    </source>
</evidence>
<evidence type="ECO:0000256" key="2">
    <source>
        <dbReference type="ARBA" id="ARBA00012621"/>
    </source>
</evidence>
<dbReference type="Pfam" id="PF04413">
    <property type="entry name" value="Glycos_transf_N"/>
    <property type="match status" value="1"/>
</dbReference>
<comment type="caution">
    <text evidence="11">The sequence shown here is derived from an EMBL/GenBank/DDBJ whole genome shotgun (WGS) entry which is preliminary data.</text>
</comment>
<keyword evidence="9" id="KW-0448">Lipopolysaccharide biosynthesis</keyword>
<feature type="active site" description="Proton acceptor" evidence="7">
    <location>
        <position position="82"/>
    </location>
</feature>
<dbReference type="PANTHER" id="PTHR42755">
    <property type="entry name" value="3-DEOXY-MANNO-OCTULOSONATE CYTIDYLYLTRANSFERASE"/>
    <property type="match status" value="1"/>
</dbReference>
<comment type="pathway">
    <text evidence="1 9">Bacterial outer membrane biogenesis; LPS core biosynthesis.</text>
</comment>
<evidence type="ECO:0000256" key="9">
    <source>
        <dbReference type="RuleBase" id="RU365103"/>
    </source>
</evidence>
<feature type="site" description="Transition state stabilizer" evidence="8">
    <location>
        <position position="228"/>
    </location>
</feature>
<dbReference type="UniPathway" id="UPA00958"/>
<evidence type="ECO:0000256" key="3">
    <source>
        <dbReference type="ARBA" id="ARBA00019077"/>
    </source>
</evidence>
<organism evidence="11 12">
    <name type="scientific">Limnohabitans planktonicus II-D5</name>
    <dbReference type="NCBI Taxonomy" id="1293045"/>
    <lineage>
        <taxon>Bacteria</taxon>
        <taxon>Pseudomonadati</taxon>
        <taxon>Pseudomonadota</taxon>
        <taxon>Betaproteobacteria</taxon>
        <taxon>Burkholderiales</taxon>
        <taxon>Comamonadaceae</taxon>
        <taxon>Limnohabitans</taxon>
    </lineage>
</organism>
<dbReference type="Proteomes" id="UP000037507">
    <property type="component" value="Unassembled WGS sequence"/>
</dbReference>
<dbReference type="STRING" id="1293045.H663_16180"/>
<protein>
    <recommendedName>
        <fullName evidence="3 9">3-deoxy-D-manno-octulosonic acid transferase</fullName>
        <shortName evidence="9">Kdo transferase</shortName>
        <ecNumber evidence="2 9">2.4.99.12</ecNumber>
    </recommendedName>
    <alternativeName>
        <fullName evidence="5 9">Lipid IV(A) 3-deoxy-D-manno-octulosonic acid transferase</fullName>
    </alternativeName>
</protein>
<evidence type="ECO:0000256" key="1">
    <source>
        <dbReference type="ARBA" id="ARBA00004713"/>
    </source>
</evidence>
<keyword evidence="4 9" id="KW-0808">Transferase</keyword>
<dbReference type="EMBL" id="LFYT02000028">
    <property type="protein sequence ID" value="PVE41528.1"/>
    <property type="molecule type" value="Genomic_DNA"/>
</dbReference>
<dbReference type="GO" id="GO:0005886">
    <property type="term" value="C:plasma membrane"/>
    <property type="evidence" value="ECO:0007669"/>
    <property type="project" value="UniProtKB-SubCell"/>
</dbReference>
<dbReference type="InterPro" id="IPR007507">
    <property type="entry name" value="Glycos_transf_N"/>
</dbReference>
<dbReference type="PANTHER" id="PTHR42755:SF1">
    <property type="entry name" value="3-DEOXY-D-MANNO-OCTULOSONIC ACID TRANSFERASE, MITOCHONDRIAL-RELATED"/>
    <property type="match status" value="1"/>
</dbReference>
<dbReference type="Gene3D" id="3.40.50.11720">
    <property type="entry name" value="3-Deoxy-D-manno-octulosonic-acid transferase, N-terminal domain"/>
    <property type="match status" value="1"/>
</dbReference>
<proteinExistence type="inferred from homology"/>